<accession>A0ACB8CBR6</accession>
<comment type="caution">
    <text evidence="1">The sequence shown here is derived from an EMBL/GenBank/DDBJ whole genome shotgun (WGS) entry which is preliminary data.</text>
</comment>
<gene>
    <name evidence="1" type="ORF">HPB49_022874</name>
</gene>
<proteinExistence type="predicted"/>
<sequence>MFKTRTVVPMAKNVGVLLASRLVRTFTEAYYAYLFVFCGRYVKEDTLRFALAAVFHLLLLFCLWSYARTTFTRPPSVPRRFQFTKGERRELACCSRNTQCENVALEAMATRRGILTRCRNGAISCCNPCQLVKPDRCHHCSRCVLKMDHHCPWFNNCVCFSTYKFFVLTLFYIAFLAAYVLGSVSVYLLHKSRNRSLLHRSRHITFLVMIDRRRIDVSHHRWLLLHAHVAHSAQSHYA</sequence>
<keyword evidence="2" id="KW-1185">Reference proteome</keyword>
<evidence type="ECO:0000313" key="2">
    <source>
        <dbReference type="Proteomes" id="UP000821865"/>
    </source>
</evidence>
<protein>
    <submittedName>
        <fullName evidence="1">Uncharacterized protein</fullName>
    </submittedName>
</protein>
<name>A0ACB8CBR6_DERSI</name>
<dbReference type="EMBL" id="CM023477">
    <property type="protein sequence ID" value="KAH7938366.1"/>
    <property type="molecule type" value="Genomic_DNA"/>
</dbReference>
<reference evidence="1" key="1">
    <citation type="submission" date="2020-05" db="EMBL/GenBank/DDBJ databases">
        <title>Large-scale comparative analyses of tick genomes elucidate their genetic diversity and vector capacities.</title>
        <authorList>
            <person name="Jia N."/>
            <person name="Wang J."/>
            <person name="Shi W."/>
            <person name="Du L."/>
            <person name="Sun Y."/>
            <person name="Zhan W."/>
            <person name="Jiang J."/>
            <person name="Wang Q."/>
            <person name="Zhang B."/>
            <person name="Ji P."/>
            <person name="Sakyi L.B."/>
            <person name="Cui X."/>
            <person name="Yuan T."/>
            <person name="Jiang B."/>
            <person name="Yang W."/>
            <person name="Lam T.T.-Y."/>
            <person name="Chang Q."/>
            <person name="Ding S."/>
            <person name="Wang X."/>
            <person name="Zhu J."/>
            <person name="Ruan X."/>
            <person name="Zhao L."/>
            <person name="Wei J."/>
            <person name="Que T."/>
            <person name="Du C."/>
            <person name="Cheng J."/>
            <person name="Dai P."/>
            <person name="Han X."/>
            <person name="Huang E."/>
            <person name="Gao Y."/>
            <person name="Liu J."/>
            <person name="Shao H."/>
            <person name="Ye R."/>
            <person name="Li L."/>
            <person name="Wei W."/>
            <person name="Wang X."/>
            <person name="Wang C."/>
            <person name="Yang T."/>
            <person name="Huo Q."/>
            <person name="Li W."/>
            <person name="Guo W."/>
            <person name="Chen H."/>
            <person name="Zhou L."/>
            <person name="Ni X."/>
            <person name="Tian J."/>
            <person name="Zhou Y."/>
            <person name="Sheng Y."/>
            <person name="Liu T."/>
            <person name="Pan Y."/>
            <person name="Xia L."/>
            <person name="Li J."/>
            <person name="Zhao F."/>
            <person name="Cao W."/>
        </authorList>
    </citation>
    <scope>NUCLEOTIDE SEQUENCE</scope>
    <source>
        <strain evidence="1">Dsil-2018</strain>
    </source>
</reference>
<organism evidence="1 2">
    <name type="scientific">Dermacentor silvarum</name>
    <name type="common">Tick</name>
    <dbReference type="NCBI Taxonomy" id="543639"/>
    <lineage>
        <taxon>Eukaryota</taxon>
        <taxon>Metazoa</taxon>
        <taxon>Ecdysozoa</taxon>
        <taxon>Arthropoda</taxon>
        <taxon>Chelicerata</taxon>
        <taxon>Arachnida</taxon>
        <taxon>Acari</taxon>
        <taxon>Parasitiformes</taxon>
        <taxon>Ixodida</taxon>
        <taxon>Ixodoidea</taxon>
        <taxon>Ixodidae</taxon>
        <taxon>Rhipicephalinae</taxon>
        <taxon>Dermacentor</taxon>
    </lineage>
</organism>
<dbReference type="Proteomes" id="UP000821865">
    <property type="component" value="Chromosome 8"/>
</dbReference>
<evidence type="ECO:0000313" key="1">
    <source>
        <dbReference type="EMBL" id="KAH7938366.1"/>
    </source>
</evidence>